<dbReference type="PANTHER" id="PTHR30465:SF44">
    <property type="entry name" value="ABC-TYPE DIPEPTIDE_OLIGOPEPTIDE TRANSPORT SYSTEM, PERMEASE COMPONENT"/>
    <property type="match status" value="1"/>
</dbReference>
<evidence type="ECO:0000256" key="2">
    <source>
        <dbReference type="ARBA" id="ARBA00022448"/>
    </source>
</evidence>
<dbReference type="RefSeq" id="WP_205170550.1">
    <property type="nucleotide sequence ID" value="NZ_JAFBDZ010000002.1"/>
</dbReference>
<dbReference type="Pfam" id="PF00528">
    <property type="entry name" value="BPD_transp_1"/>
    <property type="match status" value="1"/>
</dbReference>
<protein>
    <submittedName>
        <fullName evidence="9">Peptide/nickel transport system permease protein</fullName>
    </submittedName>
</protein>
<proteinExistence type="predicted"/>
<dbReference type="SUPFAM" id="SSF161098">
    <property type="entry name" value="MetI-like"/>
    <property type="match status" value="1"/>
</dbReference>
<feature type="transmembrane region" description="Helical" evidence="7">
    <location>
        <begin position="227"/>
        <end position="246"/>
    </location>
</feature>
<feature type="transmembrane region" description="Helical" evidence="7">
    <location>
        <begin position="258"/>
        <end position="277"/>
    </location>
</feature>
<keyword evidence="6 7" id="KW-0472">Membrane</keyword>
<dbReference type="Gene3D" id="1.10.3720.10">
    <property type="entry name" value="MetI-like"/>
    <property type="match status" value="1"/>
</dbReference>
<keyword evidence="4 7" id="KW-0812">Transmembrane</keyword>
<evidence type="ECO:0000313" key="10">
    <source>
        <dbReference type="Proteomes" id="UP001646157"/>
    </source>
</evidence>
<organism evidence="9 10">
    <name type="scientific">Rossellomorea pakistanensis</name>
    <dbReference type="NCBI Taxonomy" id="992288"/>
    <lineage>
        <taxon>Bacteria</taxon>
        <taxon>Bacillati</taxon>
        <taxon>Bacillota</taxon>
        <taxon>Bacilli</taxon>
        <taxon>Bacillales</taxon>
        <taxon>Bacillaceae</taxon>
        <taxon>Rossellomorea</taxon>
    </lineage>
</organism>
<dbReference type="EMBL" id="JAFBDZ010000002">
    <property type="protein sequence ID" value="MBM7585173.1"/>
    <property type="molecule type" value="Genomic_DNA"/>
</dbReference>
<evidence type="ECO:0000256" key="3">
    <source>
        <dbReference type="ARBA" id="ARBA00022475"/>
    </source>
</evidence>
<evidence type="ECO:0000256" key="7">
    <source>
        <dbReference type="SAM" id="Phobius"/>
    </source>
</evidence>
<feature type="transmembrane region" description="Helical" evidence="7">
    <location>
        <begin position="117"/>
        <end position="141"/>
    </location>
</feature>
<dbReference type="Proteomes" id="UP001646157">
    <property type="component" value="Unassembled WGS sequence"/>
</dbReference>
<evidence type="ECO:0000313" key="9">
    <source>
        <dbReference type="EMBL" id="MBM7585173.1"/>
    </source>
</evidence>
<dbReference type="InterPro" id="IPR000515">
    <property type="entry name" value="MetI-like"/>
</dbReference>
<evidence type="ECO:0000259" key="8">
    <source>
        <dbReference type="Pfam" id="PF00528"/>
    </source>
</evidence>
<evidence type="ECO:0000256" key="5">
    <source>
        <dbReference type="ARBA" id="ARBA00022989"/>
    </source>
</evidence>
<keyword evidence="2" id="KW-0813">Transport</keyword>
<keyword evidence="5 7" id="KW-1133">Transmembrane helix</keyword>
<accession>A0ABS2NBG2</accession>
<feature type="domain" description="ABC transmembrane type-1" evidence="8">
    <location>
        <begin position="99"/>
        <end position="275"/>
    </location>
</feature>
<dbReference type="PROSITE" id="PS51257">
    <property type="entry name" value="PROKAR_LIPOPROTEIN"/>
    <property type="match status" value="1"/>
</dbReference>
<evidence type="ECO:0000256" key="6">
    <source>
        <dbReference type="ARBA" id="ARBA00023136"/>
    </source>
</evidence>
<reference evidence="9 10" key="1">
    <citation type="submission" date="2021-01" db="EMBL/GenBank/DDBJ databases">
        <title>Genomic Encyclopedia of Type Strains, Phase IV (KMG-IV): sequencing the most valuable type-strain genomes for metagenomic binning, comparative biology and taxonomic classification.</title>
        <authorList>
            <person name="Goeker M."/>
        </authorList>
    </citation>
    <scope>NUCLEOTIDE SEQUENCE [LARGE SCALE GENOMIC DNA]</scope>
    <source>
        <strain evidence="9 10">DSM 24834</strain>
    </source>
</reference>
<feature type="transmembrane region" description="Helical" evidence="7">
    <location>
        <begin position="7"/>
        <end position="28"/>
    </location>
</feature>
<comment type="subcellular location">
    <subcellularLocation>
        <location evidence="1">Cell membrane</location>
        <topology evidence="1">Multi-pass membrane protein</topology>
    </subcellularLocation>
</comment>
<keyword evidence="10" id="KW-1185">Reference proteome</keyword>
<gene>
    <name evidence="9" type="ORF">JOC86_001715</name>
</gene>
<feature type="transmembrane region" description="Helical" evidence="7">
    <location>
        <begin position="161"/>
        <end position="179"/>
    </location>
</feature>
<dbReference type="PANTHER" id="PTHR30465">
    <property type="entry name" value="INNER MEMBRANE ABC TRANSPORTER"/>
    <property type="match status" value="1"/>
</dbReference>
<comment type="caution">
    <text evidence="9">The sequence shown here is derived from an EMBL/GenBank/DDBJ whole genome shotgun (WGS) entry which is preliminary data.</text>
</comment>
<evidence type="ECO:0000256" key="4">
    <source>
        <dbReference type="ARBA" id="ARBA00022692"/>
    </source>
</evidence>
<evidence type="ECO:0000256" key="1">
    <source>
        <dbReference type="ARBA" id="ARBA00004651"/>
    </source>
</evidence>
<feature type="transmembrane region" description="Helical" evidence="7">
    <location>
        <begin position="79"/>
        <end position="105"/>
    </location>
</feature>
<feature type="transmembrane region" description="Helical" evidence="7">
    <location>
        <begin position="200"/>
        <end position="221"/>
    </location>
</feature>
<keyword evidence="3" id="KW-1003">Cell membrane</keyword>
<name>A0ABS2NBG2_9BACI</name>
<sequence>MKRLVQIVIQFILSCVGIILVGALPVLLSGINERKLYVKEYIASINEIIYSIFHLEELTYFVFSSNIERPLFPHLWDPILYSLTVLFSALLLACALALLLTIVSMLFSERVRSRLKLFFYVLESLPDIFVIIVCQFFVIFFFKQTGILLVEIAAVSEQQVYTLPILCLAILPTIQLYRLSMLTFEEESRKNYVELAQSIGLGKLFIIVIHIFRNAIISVFFQSKKTVWFMLSNLFVLELLFNIAGVTRFIMSYTQPTIFTVSLLAFFIPIFLFYSIGEWILQKKANRGEVLS</sequence>
<dbReference type="InterPro" id="IPR035906">
    <property type="entry name" value="MetI-like_sf"/>
</dbReference>